<dbReference type="AlphaFoldDB" id="A0A068WKU1"/>
<dbReference type="Proteomes" id="UP000492820">
    <property type="component" value="Unassembled WGS sequence"/>
</dbReference>
<evidence type="ECO:0000256" key="1">
    <source>
        <dbReference type="SAM" id="MobiDB-lite"/>
    </source>
</evidence>
<dbReference type="Gene3D" id="4.10.280.10">
    <property type="entry name" value="Helix-loop-helix DNA-binding domain"/>
    <property type="match status" value="1"/>
</dbReference>
<dbReference type="Pfam" id="PF19003">
    <property type="entry name" value="DUF5732"/>
    <property type="match status" value="1"/>
</dbReference>
<evidence type="ECO:0000259" key="2">
    <source>
        <dbReference type="PROSITE" id="PS50888"/>
    </source>
</evidence>
<dbReference type="PROSITE" id="PS50888">
    <property type="entry name" value="BHLH"/>
    <property type="match status" value="1"/>
</dbReference>
<accession>A0A068WKU1</accession>
<dbReference type="InterPro" id="IPR036638">
    <property type="entry name" value="HLH_DNA-bd_sf"/>
</dbReference>
<protein>
    <submittedName>
        <fullName evidence="3 5">STARP-like antigen</fullName>
    </submittedName>
</protein>
<feature type="domain" description="BHLH" evidence="2">
    <location>
        <begin position="96"/>
        <end position="155"/>
    </location>
</feature>
<dbReference type="SUPFAM" id="SSF47459">
    <property type="entry name" value="HLH, helix-loop-helix DNA-binding domain"/>
    <property type="match status" value="1"/>
</dbReference>
<dbReference type="Pfam" id="PF00010">
    <property type="entry name" value="HLH"/>
    <property type="match status" value="1"/>
</dbReference>
<evidence type="ECO:0000313" key="5">
    <source>
        <dbReference type="WBParaSite" id="EgrG_000260700"/>
    </source>
</evidence>
<dbReference type="WBParaSite" id="EgrG_000260700">
    <property type="protein sequence ID" value="EgrG_000260700"/>
    <property type="gene ID" value="EgrG_000260700"/>
</dbReference>
<reference evidence="3 4" key="1">
    <citation type="journal article" date="2013" name="Nature">
        <title>The genomes of four tapeworm species reveal adaptations to parasitism.</title>
        <authorList>
            <person name="Tsai I.J."/>
            <person name="Zarowiecki M."/>
            <person name="Holroyd N."/>
            <person name="Garciarrubio A."/>
            <person name="Sanchez-Flores A."/>
            <person name="Brooks K.L."/>
            <person name="Tracey A."/>
            <person name="Bobes R.J."/>
            <person name="Fragoso G."/>
            <person name="Sciutto E."/>
            <person name="Aslett M."/>
            <person name="Beasley H."/>
            <person name="Bennett H.M."/>
            <person name="Cai J."/>
            <person name="Camicia F."/>
            <person name="Clark R."/>
            <person name="Cucher M."/>
            <person name="De Silva N."/>
            <person name="Day T.A."/>
            <person name="Deplazes P."/>
            <person name="Estrada K."/>
            <person name="Fernandez C."/>
            <person name="Holland P.W."/>
            <person name="Hou J."/>
            <person name="Hu S."/>
            <person name="Huckvale T."/>
            <person name="Hung S.S."/>
            <person name="Kamenetzky L."/>
            <person name="Keane J.A."/>
            <person name="Kiss F."/>
            <person name="Koziol U."/>
            <person name="Lambert O."/>
            <person name="Liu K."/>
            <person name="Luo X."/>
            <person name="Luo Y."/>
            <person name="Macchiaroli N."/>
            <person name="Nichol S."/>
            <person name="Paps J."/>
            <person name="Parkinson J."/>
            <person name="Pouchkina-Stantcheva N."/>
            <person name="Riddiford N."/>
            <person name="Rosenzvit M."/>
            <person name="Salinas G."/>
            <person name="Wasmuth J.D."/>
            <person name="Zamanian M."/>
            <person name="Zheng Y."/>
            <person name="Cai X."/>
            <person name="Soberon X."/>
            <person name="Olson P.D."/>
            <person name="Laclette J.P."/>
            <person name="Brehm K."/>
            <person name="Berriman M."/>
            <person name="Garciarrubio A."/>
            <person name="Bobes R.J."/>
            <person name="Fragoso G."/>
            <person name="Sanchez-Flores A."/>
            <person name="Estrada K."/>
            <person name="Cevallos M.A."/>
            <person name="Morett E."/>
            <person name="Gonzalez V."/>
            <person name="Portillo T."/>
            <person name="Ochoa-Leyva A."/>
            <person name="Jose M.V."/>
            <person name="Sciutto E."/>
            <person name="Landa A."/>
            <person name="Jimenez L."/>
            <person name="Valdes V."/>
            <person name="Carrero J.C."/>
            <person name="Larralde C."/>
            <person name="Morales-Montor J."/>
            <person name="Limon-Lason J."/>
            <person name="Soberon X."/>
            <person name="Laclette J.P."/>
        </authorList>
    </citation>
    <scope>NUCLEOTIDE SEQUENCE [LARGE SCALE GENOMIC DNA]</scope>
</reference>
<reference evidence="5" key="3">
    <citation type="submission" date="2020-10" db="UniProtKB">
        <authorList>
            <consortium name="WormBaseParasite"/>
        </authorList>
    </citation>
    <scope>IDENTIFICATION</scope>
</reference>
<feature type="region of interest" description="Disordered" evidence="1">
    <location>
        <begin position="179"/>
        <end position="204"/>
    </location>
</feature>
<gene>
    <name evidence="3" type="ORF">EgrG_000260700</name>
</gene>
<dbReference type="InterPro" id="IPR011598">
    <property type="entry name" value="bHLH_dom"/>
</dbReference>
<dbReference type="EMBL" id="LK028580">
    <property type="protein sequence ID" value="CDS20388.1"/>
    <property type="molecule type" value="Genomic_DNA"/>
</dbReference>
<feature type="compositionally biased region" description="Low complexity" evidence="1">
    <location>
        <begin position="275"/>
        <end position="286"/>
    </location>
</feature>
<evidence type="ECO:0000313" key="3">
    <source>
        <dbReference type="EMBL" id="CDS20388.1"/>
    </source>
</evidence>
<feature type="region of interest" description="Disordered" evidence="1">
    <location>
        <begin position="273"/>
        <end position="292"/>
    </location>
</feature>
<organism evidence="3">
    <name type="scientific">Echinococcus granulosus</name>
    <name type="common">Hydatid tapeworm</name>
    <dbReference type="NCBI Taxonomy" id="6210"/>
    <lineage>
        <taxon>Eukaryota</taxon>
        <taxon>Metazoa</taxon>
        <taxon>Spiralia</taxon>
        <taxon>Lophotrochozoa</taxon>
        <taxon>Platyhelminthes</taxon>
        <taxon>Cestoda</taxon>
        <taxon>Eucestoda</taxon>
        <taxon>Cyclophyllidea</taxon>
        <taxon>Taeniidae</taxon>
        <taxon>Echinococcus</taxon>
        <taxon>Echinococcus granulosus group</taxon>
    </lineage>
</organism>
<dbReference type="InterPro" id="IPR043790">
    <property type="entry name" value="DUF5732"/>
</dbReference>
<dbReference type="OrthoDB" id="6264573at2759"/>
<dbReference type="GO" id="GO:0046983">
    <property type="term" value="F:protein dimerization activity"/>
    <property type="evidence" value="ECO:0007669"/>
    <property type="project" value="InterPro"/>
</dbReference>
<proteinExistence type="predicted"/>
<name>A0A068WKU1_ECHGR</name>
<reference evidence="3" key="2">
    <citation type="submission" date="2014-06" db="EMBL/GenBank/DDBJ databases">
        <authorList>
            <person name="Aslett M."/>
        </authorList>
    </citation>
    <scope>NUCLEOTIDE SEQUENCE</scope>
</reference>
<sequence length="309" mass="34204">MNLKRRVLFAPTGSPPSTLSIPLQQQIHQQPYQPVYVIPLGAAAAPVEPIIVEQPTNTRQIPHPSVPTIAPKLDAPVVSSSGAVRGKRPLDDREVRRRVKKQNMERRRRACISDKLSTLHSLAVSLVGEKPQQRPHQRTEITDILNQCVSVLQSLSELIKTEPELQLKLRRLELPSIKESSEKQRRRKQSSTSMSREAVVEEEKENVASHVSGFTPVGRNRMSITSTPVTALSPLSTPSRLHCECPPMARGQKRESTDSGLDCFASPSLGATAVSSSFTPSTSSSSQIVKTPSLKRFRKSSSDIWRPYL</sequence>
<evidence type="ECO:0000313" key="4">
    <source>
        <dbReference type="Proteomes" id="UP000492820"/>
    </source>
</evidence>